<dbReference type="InterPro" id="IPR029069">
    <property type="entry name" value="HotDog_dom_sf"/>
</dbReference>
<dbReference type="AlphaFoldDB" id="A0A921AYJ3"/>
<protein>
    <submittedName>
        <fullName evidence="3">PaaI family thioesterase</fullName>
    </submittedName>
</protein>
<dbReference type="CDD" id="cd03443">
    <property type="entry name" value="PaaI_thioesterase"/>
    <property type="match status" value="1"/>
</dbReference>
<dbReference type="SUPFAM" id="SSF54637">
    <property type="entry name" value="Thioesterase/thiol ester dehydrase-isomerase"/>
    <property type="match status" value="1"/>
</dbReference>
<organism evidence="3 4">
    <name type="scientific">Mailhella massiliensis</name>
    <dbReference type="NCBI Taxonomy" id="1903261"/>
    <lineage>
        <taxon>Bacteria</taxon>
        <taxon>Pseudomonadati</taxon>
        <taxon>Thermodesulfobacteriota</taxon>
        <taxon>Desulfovibrionia</taxon>
        <taxon>Desulfovibrionales</taxon>
        <taxon>Desulfovibrionaceae</taxon>
        <taxon>Mailhella</taxon>
    </lineage>
</organism>
<dbReference type="InterPro" id="IPR052723">
    <property type="entry name" value="Acyl-CoA_thioesterase_PaaI"/>
</dbReference>
<dbReference type="Proteomes" id="UP000698963">
    <property type="component" value="Unassembled WGS sequence"/>
</dbReference>
<name>A0A921AYJ3_9BACT</name>
<dbReference type="InterPro" id="IPR006683">
    <property type="entry name" value="Thioestr_dom"/>
</dbReference>
<proteinExistence type="predicted"/>
<evidence type="ECO:0000313" key="4">
    <source>
        <dbReference type="Proteomes" id="UP000698963"/>
    </source>
</evidence>
<evidence type="ECO:0000313" key="3">
    <source>
        <dbReference type="EMBL" id="HJD98234.1"/>
    </source>
</evidence>
<feature type="domain" description="Thioesterase" evidence="2">
    <location>
        <begin position="42"/>
        <end position="114"/>
    </location>
</feature>
<dbReference type="InterPro" id="IPR003736">
    <property type="entry name" value="PAAI_dom"/>
</dbReference>
<evidence type="ECO:0000259" key="2">
    <source>
        <dbReference type="Pfam" id="PF03061"/>
    </source>
</evidence>
<dbReference type="PANTHER" id="PTHR42856">
    <property type="entry name" value="ACYL-COENZYME A THIOESTERASE PAAI"/>
    <property type="match status" value="1"/>
</dbReference>
<dbReference type="RefSeq" id="WP_304123885.1">
    <property type="nucleotide sequence ID" value="NZ_DYZA01000233.1"/>
</dbReference>
<dbReference type="GO" id="GO:0016289">
    <property type="term" value="F:acyl-CoA hydrolase activity"/>
    <property type="evidence" value="ECO:0007669"/>
    <property type="project" value="UniProtKB-ARBA"/>
</dbReference>
<keyword evidence="1" id="KW-0378">Hydrolase</keyword>
<dbReference type="PANTHER" id="PTHR42856:SF1">
    <property type="entry name" value="ACYL-COENZYME A THIOESTERASE PAAI"/>
    <property type="match status" value="1"/>
</dbReference>
<dbReference type="NCBIfam" id="TIGR00369">
    <property type="entry name" value="unchar_dom_1"/>
    <property type="match status" value="1"/>
</dbReference>
<gene>
    <name evidence="3" type="ORF">K8W16_11390</name>
</gene>
<dbReference type="EMBL" id="DYZA01000233">
    <property type="protein sequence ID" value="HJD98234.1"/>
    <property type="molecule type" value="Genomic_DNA"/>
</dbReference>
<sequence length="134" mass="13907">MSEVITEGTLSSLLGIELAGFEADGRGEVSMPLDERHKNALGKAHGGAVFTLADMAFAAGCRGAGLVCVSAQCSISYLLPGECGPLRARAVPVKIGRTLAVFDIAVYDGEGRNIAKAVMTGYIIKRLKAGEGHD</sequence>
<evidence type="ECO:0000256" key="1">
    <source>
        <dbReference type="ARBA" id="ARBA00022801"/>
    </source>
</evidence>
<dbReference type="Gene3D" id="3.10.129.10">
    <property type="entry name" value="Hotdog Thioesterase"/>
    <property type="match status" value="1"/>
</dbReference>
<comment type="caution">
    <text evidence="3">The sequence shown here is derived from an EMBL/GenBank/DDBJ whole genome shotgun (WGS) entry which is preliminary data.</text>
</comment>
<accession>A0A921AYJ3</accession>
<dbReference type="Pfam" id="PF03061">
    <property type="entry name" value="4HBT"/>
    <property type="match status" value="1"/>
</dbReference>
<reference evidence="3" key="1">
    <citation type="journal article" date="2021" name="PeerJ">
        <title>Extensive microbial diversity within the chicken gut microbiome revealed by metagenomics and culture.</title>
        <authorList>
            <person name="Gilroy R."/>
            <person name="Ravi A."/>
            <person name="Getino M."/>
            <person name="Pursley I."/>
            <person name="Horton D.L."/>
            <person name="Alikhan N.F."/>
            <person name="Baker D."/>
            <person name="Gharbi K."/>
            <person name="Hall N."/>
            <person name="Watson M."/>
            <person name="Adriaenssens E.M."/>
            <person name="Foster-Nyarko E."/>
            <person name="Jarju S."/>
            <person name="Secka A."/>
            <person name="Antonio M."/>
            <person name="Oren A."/>
            <person name="Chaudhuri R.R."/>
            <person name="La Ragione R."/>
            <person name="Hildebrand F."/>
            <person name="Pallen M.J."/>
        </authorList>
    </citation>
    <scope>NUCLEOTIDE SEQUENCE</scope>
    <source>
        <strain evidence="3">ChiGjej2B2-19336</strain>
    </source>
</reference>
<reference evidence="3" key="2">
    <citation type="submission" date="2021-09" db="EMBL/GenBank/DDBJ databases">
        <authorList>
            <person name="Gilroy R."/>
        </authorList>
    </citation>
    <scope>NUCLEOTIDE SEQUENCE</scope>
    <source>
        <strain evidence="3">ChiGjej2B2-19336</strain>
    </source>
</reference>